<evidence type="ECO:0000313" key="1">
    <source>
        <dbReference type="EMBL" id="WTW63241.1"/>
    </source>
</evidence>
<gene>
    <name evidence="1" type="ORF">OG549_22725</name>
</gene>
<dbReference type="AlphaFoldDB" id="A0AAU2V8B3"/>
<proteinExistence type="predicted"/>
<sequence>MNTTETRITELYQAAEYHGAHPAQVDVAAADLFRAIQVDRSAHEREDHQPMSLTAWVDGHSTQLVQGLVMNSCLRAHAPQLEGLLRQFIDIVEPLCTTRARPVEGLKDIARAAYRLEFHGPIRLAGFVSEVRSNRFIGAVLGDLLVRDRGMACIRPGAETLTFAYDLTPGIFTATPAQDPGLPCCADCNQWEREHTPSDRVIACTTFTP</sequence>
<protein>
    <submittedName>
        <fullName evidence="1">Uncharacterized protein</fullName>
    </submittedName>
</protein>
<accession>A0AAU2V8B3</accession>
<name>A0AAU2V8B3_9ACTN</name>
<organism evidence="1">
    <name type="scientific">Streptomyces sp. NBC_00003</name>
    <dbReference type="NCBI Taxonomy" id="2903608"/>
    <lineage>
        <taxon>Bacteria</taxon>
        <taxon>Bacillati</taxon>
        <taxon>Actinomycetota</taxon>
        <taxon>Actinomycetes</taxon>
        <taxon>Kitasatosporales</taxon>
        <taxon>Streptomycetaceae</taxon>
        <taxon>Streptomyces</taxon>
    </lineage>
</organism>
<dbReference type="EMBL" id="CP108318">
    <property type="protein sequence ID" value="WTW63241.1"/>
    <property type="molecule type" value="Genomic_DNA"/>
</dbReference>
<reference evidence="1" key="1">
    <citation type="submission" date="2022-10" db="EMBL/GenBank/DDBJ databases">
        <title>The complete genomes of actinobacterial strains from the NBC collection.</title>
        <authorList>
            <person name="Joergensen T.S."/>
            <person name="Alvarez Arevalo M."/>
            <person name="Sterndorff E.B."/>
            <person name="Faurdal D."/>
            <person name="Vuksanovic O."/>
            <person name="Mourched A.-S."/>
            <person name="Charusanti P."/>
            <person name="Shaw S."/>
            <person name="Blin K."/>
            <person name="Weber T."/>
        </authorList>
    </citation>
    <scope>NUCLEOTIDE SEQUENCE</scope>
    <source>
        <strain evidence="1">NBC_00003</strain>
    </source>
</reference>